<dbReference type="GeneID" id="30910442"/>
<feature type="region of interest" description="Disordered" evidence="1">
    <location>
        <begin position="989"/>
        <end position="1014"/>
    </location>
</feature>
<dbReference type="RefSeq" id="XP_019915655.1">
    <property type="nucleotide sequence ID" value="XM_020060502.1"/>
</dbReference>
<feature type="transmembrane region" description="Helical" evidence="2">
    <location>
        <begin position="922"/>
        <end position="943"/>
    </location>
</feature>
<dbReference type="AlphaFoldDB" id="A0A1B1E1Y1"/>
<evidence type="ECO:0000259" key="4">
    <source>
        <dbReference type="Pfam" id="PF12879"/>
    </source>
</evidence>
<keyword evidence="2" id="KW-1133">Transmembrane helix</keyword>
<evidence type="ECO:0000313" key="7">
    <source>
        <dbReference type="Proteomes" id="UP000092716"/>
    </source>
</evidence>
<feature type="domain" description="Schizont-infected cell agglutination extracellular beta" evidence="3">
    <location>
        <begin position="580"/>
        <end position="748"/>
    </location>
</feature>
<feature type="domain" description="Schizont-infected cell agglutination extracellular alpha" evidence="5">
    <location>
        <begin position="12"/>
        <end position="175"/>
    </location>
</feature>
<dbReference type="Pfam" id="PF12879">
    <property type="entry name" value="SICA_C"/>
    <property type="match status" value="1"/>
</dbReference>
<reference evidence="7" key="1">
    <citation type="submission" date="2016-06" db="EMBL/GenBank/DDBJ databases">
        <title>First high quality genome sequence of Plasmodium coatneyi using continuous long reads from single molecule, real-time sequencing.</title>
        <authorList>
            <person name="Chien J.-T."/>
            <person name="Pakala S.B."/>
            <person name="Geraldo J.A."/>
            <person name="Lapp S.A."/>
            <person name="Barnwell J.W."/>
            <person name="Kissinger J.C."/>
            <person name="Galinski M.R."/>
            <person name="Humphrey J.C."/>
        </authorList>
    </citation>
    <scope>NUCLEOTIDE SEQUENCE [LARGE SCALE GENOMIC DNA]</scope>
    <source>
        <strain evidence="7">Hackeri</strain>
    </source>
</reference>
<feature type="region of interest" description="Disordered" evidence="1">
    <location>
        <begin position="197"/>
        <end position="216"/>
    </location>
</feature>
<dbReference type="Pfam" id="PF12887">
    <property type="entry name" value="SICA_alpha"/>
    <property type="match status" value="2"/>
</dbReference>
<dbReference type="InterPro" id="IPR024285">
    <property type="entry name" value="SICA_extracell_b"/>
</dbReference>
<evidence type="ECO:0000256" key="1">
    <source>
        <dbReference type="SAM" id="MobiDB-lite"/>
    </source>
</evidence>
<feature type="domain" description="Schizont-infected cell agglutination C-terminal" evidence="4">
    <location>
        <begin position="944"/>
        <end position="1097"/>
    </location>
</feature>
<feature type="domain" description="Schizont-infected cell agglutination extracellular alpha" evidence="5">
    <location>
        <begin position="271"/>
        <end position="433"/>
    </location>
</feature>
<evidence type="ECO:0000313" key="6">
    <source>
        <dbReference type="EMBL" id="ANQ08960.1"/>
    </source>
</evidence>
<name>A0A1B1E1Y1_9APIC</name>
<proteinExistence type="predicted"/>
<dbReference type="InterPro" id="IPR024288">
    <property type="entry name" value="SICA_C"/>
</dbReference>
<protein>
    <submittedName>
        <fullName evidence="6">SICA antigen</fullName>
    </submittedName>
</protein>
<evidence type="ECO:0000259" key="3">
    <source>
        <dbReference type="Pfam" id="PF12878"/>
    </source>
</evidence>
<evidence type="ECO:0000256" key="2">
    <source>
        <dbReference type="SAM" id="Phobius"/>
    </source>
</evidence>
<keyword evidence="2" id="KW-0472">Membrane</keyword>
<accession>A0A1B1E1Y1</accession>
<keyword evidence="7" id="KW-1185">Reference proteome</keyword>
<feature type="compositionally biased region" description="Polar residues" evidence="1">
    <location>
        <begin position="824"/>
        <end position="840"/>
    </location>
</feature>
<organism evidence="6 7">
    <name type="scientific">Plasmodium coatneyi</name>
    <dbReference type="NCBI Taxonomy" id="208452"/>
    <lineage>
        <taxon>Eukaryota</taxon>
        <taxon>Sar</taxon>
        <taxon>Alveolata</taxon>
        <taxon>Apicomplexa</taxon>
        <taxon>Aconoidasida</taxon>
        <taxon>Haemosporida</taxon>
        <taxon>Plasmodiidae</taxon>
        <taxon>Plasmodium</taxon>
    </lineage>
</organism>
<feature type="compositionally biased region" description="Basic residues" evidence="1">
    <location>
        <begin position="992"/>
        <end position="1014"/>
    </location>
</feature>
<dbReference type="InterPro" id="IPR024290">
    <property type="entry name" value="SICA_extracell_a"/>
</dbReference>
<keyword evidence="2" id="KW-0812">Transmembrane</keyword>
<dbReference type="KEGG" id="pcot:PCOAH_00037110"/>
<dbReference type="Pfam" id="PF12878">
    <property type="entry name" value="SICA_beta"/>
    <property type="match status" value="1"/>
</dbReference>
<feature type="compositionally biased region" description="Low complexity" evidence="1">
    <location>
        <begin position="881"/>
        <end position="892"/>
    </location>
</feature>
<sequence length="1097" mass="125534">MASRKKGQFEVLVDEWYNSNGKKKREDEEKLWKELTRYIDEFMNGMGRVDSEGERIGKDGCEVIEAEGRNMTSEEKKWCIFLLKNSWIMEKLNRSESKLQEWNKNIRAFIRCTVMRVWFHIYMNINCEADTIITGASNGVFEMCKGMSGGEGCNKCEYGEFESMYVNGKSVLGHILDKIHIGEKIIRMRSGISFSEKCERNTDGTGNQQPRGGGTEDVMAQDVLSQVKEELNTENGQQKHSPKIVQPDTPEIKFKDDFLIKWIWVHGDPMKKGLSKGIWDDMKKVFDDMMENIDRDGKNDQGYCSTLQRVHNNTKELCKIVLRIFFWMDGLEQKWVGEMDDEKGYFDWRTRTDEAENEKELLPYYRCLLGKVTMLKMLGRHCKLGEIAQEVINKRNGFRKSKGDFQGNTLCKDVNVKNFKWGGRLIWQQVSEWIDDYKRPEVPEKALRAVTAGNSPLHIIKEQGEQGCMKENMDKQILKKLEIEADADEVLNIVEEDVTLDKSALEEIMHKVEVLRKSDKIPSMKDGEISQEIIQQVERVIQEVYQKELKKLKPQNMPILRVLLPQSRPEQKGDDCNQGKLCARANCVTHHWFKDRVPRVGSGRQNWCNFWGDKDVGKVLKELSNAMKNGSTDIEVSCKNFTRAKGETATESEKKACNLIVTGLRHIYSIQENERDYYLNQKKNNRIFYQTMACAFLNAYADKLEQHSTCPIGKDIIQQAFEKGNGNKDTWCKDKNNKSLNCAECNREPNLTCTLSVSEGLLDKKKGEKCKGDRINIQNKLGKMLDPTTKGDPKVKPALKEINDICPTKPPEAPRPQAAKPATTKPTGNTDQASSDQNSETSKDSAENLPGEVTDAKPDYAGSGDDDLQDTRNAESSSAEGSTPQTTGQTTPPSIPRKAPTSSKALKSSHGTKEGITSIDSFLSYLPTIPVTIAIYVTSYLLWKYFGILRKTRKRYRRAYQVRGPSLQEQIMDHVDQDGPREYCIVKERKQPRSAPNRRRKRERPGRRAAGRRRDLRRGVGRRMIIDIHLEVLDECQKGHLHSTNEDFFEILVQKFMGSEFIKEEKVPSSYSGFREEDIVPKECFAKEYVPSSDSGF</sequence>
<gene>
    <name evidence="6" type="ORF">PCOAH_00037110</name>
</gene>
<dbReference type="Proteomes" id="UP000092716">
    <property type="component" value="Chromosome 11"/>
</dbReference>
<feature type="region of interest" description="Disordered" evidence="1">
    <location>
        <begin position="804"/>
        <end position="913"/>
    </location>
</feature>
<dbReference type="EMBL" id="CP016249">
    <property type="protein sequence ID" value="ANQ08960.1"/>
    <property type="molecule type" value="Genomic_DNA"/>
</dbReference>
<evidence type="ECO:0000259" key="5">
    <source>
        <dbReference type="Pfam" id="PF12887"/>
    </source>
</evidence>
<dbReference type="VEuPathDB" id="PlasmoDB:PCOAH_00037110"/>